<dbReference type="Proteomes" id="UP001596388">
    <property type="component" value="Unassembled WGS sequence"/>
</dbReference>
<dbReference type="AlphaFoldDB" id="A0ABD5WRZ2"/>
<evidence type="ECO:0008006" key="3">
    <source>
        <dbReference type="Google" id="ProtNLM"/>
    </source>
</evidence>
<evidence type="ECO:0000313" key="1">
    <source>
        <dbReference type="EMBL" id="MFC7096046.1"/>
    </source>
</evidence>
<sequence>MKFADLEERKQRSRRQDSLQDLPEWFYPELVEYLDGDLDERERRTAEDVADGLVDRRLGKIIKLASWEAADAPTDTSTLTDAERELYEDLVARMERFRLEVLAPTEGE</sequence>
<proteinExistence type="predicted"/>
<comment type="caution">
    <text evidence="1">The sequence shown here is derived from an EMBL/GenBank/DDBJ whole genome shotgun (WGS) entry which is preliminary data.</text>
</comment>
<dbReference type="GeneID" id="79270070"/>
<name>A0ABD5WRZ2_9EURY</name>
<dbReference type="CDD" id="cd11714">
    <property type="entry name" value="GINS_A_archaea"/>
    <property type="match status" value="1"/>
</dbReference>
<protein>
    <recommendedName>
        <fullName evidence="3">DNA replication complex GINS family protein</fullName>
    </recommendedName>
</protein>
<dbReference type="RefSeq" id="WP_276236471.1">
    <property type="nucleotide sequence ID" value="NZ_CP119989.1"/>
</dbReference>
<evidence type="ECO:0000313" key="2">
    <source>
        <dbReference type="Proteomes" id="UP001596388"/>
    </source>
</evidence>
<dbReference type="EMBL" id="JBHTAG010000002">
    <property type="protein sequence ID" value="MFC7096046.1"/>
    <property type="molecule type" value="Genomic_DNA"/>
</dbReference>
<organism evidence="1 2">
    <name type="scientific">Halobaculum marinum</name>
    <dbReference type="NCBI Taxonomy" id="3031996"/>
    <lineage>
        <taxon>Archaea</taxon>
        <taxon>Methanobacteriati</taxon>
        <taxon>Methanobacteriota</taxon>
        <taxon>Stenosarchaea group</taxon>
        <taxon>Halobacteria</taxon>
        <taxon>Halobacteriales</taxon>
        <taxon>Haloferacaceae</taxon>
        <taxon>Halobaculum</taxon>
    </lineage>
</organism>
<gene>
    <name evidence="1" type="ORF">ACFQKD_01915</name>
</gene>
<accession>A0ABD5WRZ2</accession>
<reference evidence="1 2" key="1">
    <citation type="journal article" date="2019" name="Int. J. Syst. Evol. Microbiol.">
        <title>The Global Catalogue of Microorganisms (GCM) 10K type strain sequencing project: providing services to taxonomists for standard genome sequencing and annotation.</title>
        <authorList>
            <consortium name="The Broad Institute Genomics Platform"/>
            <consortium name="The Broad Institute Genome Sequencing Center for Infectious Disease"/>
            <person name="Wu L."/>
            <person name="Ma J."/>
        </authorList>
    </citation>
    <scope>NUCLEOTIDE SEQUENCE [LARGE SCALE GENOMIC DNA]</scope>
    <source>
        <strain evidence="1 2">DT55</strain>
    </source>
</reference>
<keyword evidence="2" id="KW-1185">Reference proteome</keyword>